<name>A9LI74_9ARAC</name>
<dbReference type="InterPro" id="IPR003917">
    <property type="entry name" value="NADH_UbQ_OxRdtase_chain2"/>
</dbReference>
<proteinExistence type="inferred from homology"/>
<feature type="transmembrane region" description="Helical" evidence="18">
    <location>
        <begin position="59"/>
        <end position="79"/>
    </location>
</feature>
<evidence type="ECO:0000256" key="15">
    <source>
        <dbReference type="ARBA" id="ARBA00023128"/>
    </source>
</evidence>
<evidence type="ECO:0000256" key="18">
    <source>
        <dbReference type="RuleBase" id="RU003403"/>
    </source>
</evidence>
<comment type="catalytic activity">
    <reaction evidence="17 18">
        <text>a ubiquinone + NADH + 5 H(+)(in) = a ubiquinol + NAD(+) + 4 H(+)(out)</text>
        <dbReference type="Rhea" id="RHEA:29091"/>
        <dbReference type="Rhea" id="RHEA-COMP:9565"/>
        <dbReference type="Rhea" id="RHEA-COMP:9566"/>
        <dbReference type="ChEBI" id="CHEBI:15378"/>
        <dbReference type="ChEBI" id="CHEBI:16389"/>
        <dbReference type="ChEBI" id="CHEBI:17976"/>
        <dbReference type="ChEBI" id="CHEBI:57540"/>
        <dbReference type="ChEBI" id="CHEBI:57945"/>
        <dbReference type="EC" id="7.1.1.2"/>
    </reaction>
</comment>
<evidence type="ECO:0000256" key="7">
    <source>
        <dbReference type="ARBA" id="ARBA00022660"/>
    </source>
</evidence>
<comment type="function">
    <text evidence="1">Core subunit of the mitochondrial membrane respiratory chain NADH dehydrogenase (Complex I) that is believed to belong to the minimal assembly required for catalysis. Complex I functions in the transfer of electrons from NADH to the respiratory chain. The immediate electron acceptor for the enzyme is believed to be ubiquinone.</text>
</comment>
<feature type="transmembrane region" description="Helical" evidence="18">
    <location>
        <begin position="143"/>
        <end position="162"/>
    </location>
</feature>
<gene>
    <name evidence="20" type="primary">nad2</name>
</gene>
<comment type="similarity">
    <text evidence="3 18">Belongs to the complex I subunit 2 family.</text>
</comment>
<reference evidence="20" key="1">
    <citation type="journal article" date="2007" name="BMC Genomics">
        <title>The complete mitochondrial genome of Pseudocellus pearsei (Chelicerata: Ricinulei) and a comparison of mitochondrial gene rearrangements in Arachnida.</title>
        <authorList>
            <person name="Fahrein K."/>
            <person name="Talarico G."/>
            <person name="Braband A."/>
            <person name="Podsiadlowski L."/>
        </authorList>
    </citation>
    <scope>NUCLEOTIDE SEQUENCE</scope>
</reference>
<accession>A9LI74</accession>
<keyword evidence="6" id="KW-0813">Transport</keyword>
<dbReference type="PANTHER" id="PTHR46552">
    <property type="entry name" value="NADH-UBIQUINONE OXIDOREDUCTASE CHAIN 2"/>
    <property type="match status" value="1"/>
</dbReference>
<dbReference type="GO" id="GO:0008137">
    <property type="term" value="F:NADH dehydrogenase (ubiquinone) activity"/>
    <property type="evidence" value="ECO:0007669"/>
    <property type="project" value="UniProtKB-EC"/>
</dbReference>
<evidence type="ECO:0000256" key="8">
    <source>
        <dbReference type="ARBA" id="ARBA00022692"/>
    </source>
</evidence>
<keyword evidence="9 18" id="KW-0999">Mitochondrion inner membrane</keyword>
<keyword evidence="10 18" id="KW-1278">Translocase</keyword>
<dbReference type="InterPro" id="IPR050175">
    <property type="entry name" value="Complex_I_Subunit_2"/>
</dbReference>
<sequence>MFYSVNLLFLTLLTFSTIITVSSPSWFCMWMGIEMNTMAFIPLMYNLYNKLPTESALKYFLTQTFASMIMFLAIILMMTKDFYYLNSSSNMLLLSTGIKSGAAPFHMWYPSVVEGLSWSQIIMLMTWQKIAPLTMMSMTQPSIVNMIMVVSSLTIGPISAFNQTSIRKIMAYSSITHMSWMIIMMYNSSSLWITYMLIYFLTTIIMIIFLQLLKIYHTMQINMINNKQYYMLLTNFLSMGGFPPLLGFIAKWLILNELINNSMVLVSILLVVSSCMNLYIYLRIIHPSMHMKMMNTKLTIMMPSTTMFFLTTISILSFLIILL</sequence>
<evidence type="ECO:0000256" key="12">
    <source>
        <dbReference type="ARBA" id="ARBA00022989"/>
    </source>
</evidence>
<dbReference type="InterPro" id="IPR001750">
    <property type="entry name" value="ND/Mrp_TM"/>
</dbReference>
<feature type="domain" description="NADH:quinone oxidoreductase/Mrp antiporter transmembrane" evidence="19">
    <location>
        <begin position="23"/>
        <end position="276"/>
    </location>
</feature>
<dbReference type="PANTHER" id="PTHR46552:SF1">
    <property type="entry name" value="NADH-UBIQUINONE OXIDOREDUCTASE CHAIN 2"/>
    <property type="match status" value="1"/>
</dbReference>
<geneLocation type="mitochondrion" evidence="20"/>
<dbReference type="Pfam" id="PF00361">
    <property type="entry name" value="Proton_antipo_M"/>
    <property type="match status" value="1"/>
</dbReference>
<dbReference type="EMBL" id="EU024482">
    <property type="protein sequence ID" value="ABS71902.1"/>
    <property type="molecule type" value="Genomic_DNA"/>
</dbReference>
<dbReference type="PRINTS" id="PR01436">
    <property type="entry name" value="NADHDHGNASE2"/>
</dbReference>
<dbReference type="GO" id="GO:0005743">
    <property type="term" value="C:mitochondrial inner membrane"/>
    <property type="evidence" value="ECO:0007669"/>
    <property type="project" value="UniProtKB-SubCell"/>
</dbReference>
<evidence type="ECO:0000256" key="4">
    <source>
        <dbReference type="ARBA" id="ARBA00012944"/>
    </source>
</evidence>
<evidence type="ECO:0000256" key="11">
    <source>
        <dbReference type="ARBA" id="ARBA00022982"/>
    </source>
</evidence>
<comment type="subcellular location">
    <subcellularLocation>
        <location evidence="2 18">Mitochondrion inner membrane</location>
        <topology evidence="2 18">Multi-pass membrane protein</topology>
    </subcellularLocation>
</comment>
<keyword evidence="11 18" id="KW-0249">Electron transport</keyword>
<evidence type="ECO:0000256" key="3">
    <source>
        <dbReference type="ARBA" id="ARBA00007012"/>
    </source>
</evidence>
<evidence type="ECO:0000256" key="13">
    <source>
        <dbReference type="ARBA" id="ARBA00023027"/>
    </source>
</evidence>
<evidence type="ECO:0000313" key="20">
    <source>
        <dbReference type="EMBL" id="ABS71902.1"/>
    </source>
</evidence>
<dbReference type="AlphaFoldDB" id="A9LI74"/>
<feature type="transmembrane region" description="Helical" evidence="18">
    <location>
        <begin position="229"/>
        <end position="250"/>
    </location>
</feature>
<keyword evidence="12 18" id="KW-1133">Transmembrane helix</keyword>
<feature type="transmembrane region" description="Helical" evidence="18">
    <location>
        <begin position="192"/>
        <end position="217"/>
    </location>
</feature>
<evidence type="ECO:0000256" key="16">
    <source>
        <dbReference type="ARBA" id="ARBA00023136"/>
    </source>
</evidence>
<dbReference type="EC" id="7.1.1.2" evidence="4 18"/>
<keyword evidence="16 18" id="KW-0472">Membrane</keyword>
<keyword evidence="8 18" id="KW-0812">Transmembrane</keyword>
<evidence type="ECO:0000259" key="19">
    <source>
        <dbReference type="Pfam" id="PF00361"/>
    </source>
</evidence>
<organism evidence="20">
    <name type="scientific">Nothopuga sp. 1 LP-2008</name>
    <dbReference type="NCBI Taxonomy" id="504482"/>
    <lineage>
        <taxon>Eukaryota</taxon>
        <taxon>Metazoa</taxon>
        <taxon>Ecdysozoa</taxon>
        <taxon>Arthropoda</taxon>
        <taxon>Chelicerata</taxon>
        <taxon>Arachnida</taxon>
        <taxon>Solifugae</taxon>
        <taxon>Ammotrechidae</taxon>
        <taxon>Nothopuga</taxon>
    </lineage>
</organism>
<evidence type="ECO:0000256" key="2">
    <source>
        <dbReference type="ARBA" id="ARBA00004448"/>
    </source>
</evidence>
<dbReference type="GO" id="GO:0006120">
    <property type="term" value="P:mitochondrial electron transport, NADH to ubiquinone"/>
    <property type="evidence" value="ECO:0007669"/>
    <property type="project" value="InterPro"/>
</dbReference>
<keyword evidence="7 18" id="KW-0679">Respiratory chain</keyword>
<feature type="transmembrane region" description="Helical" evidence="18">
    <location>
        <begin position="262"/>
        <end position="282"/>
    </location>
</feature>
<keyword evidence="13 18" id="KW-0520">NAD</keyword>
<protein>
    <recommendedName>
        <fullName evidence="5 18">NADH-ubiquinone oxidoreductase chain 2</fullName>
        <ecNumber evidence="4 18">7.1.1.2</ecNumber>
    </recommendedName>
</protein>
<evidence type="ECO:0000256" key="10">
    <source>
        <dbReference type="ARBA" id="ARBA00022967"/>
    </source>
</evidence>
<evidence type="ECO:0000256" key="6">
    <source>
        <dbReference type="ARBA" id="ARBA00022448"/>
    </source>
</evidence>
<comment type="function">
    <text evidence="18">Core subunit of the mitochondrial membrane respiratory chain NADH dehydrogenase (Complex I) which catalyzes electron transfer from NADH through the respiratory chain, using ubiquinone as an electron acceptor. Essential for the catalytic activity and assembly of complex I.</text>
</comment>
<keyword evidence="14 18" id="KW-0830">Ubiquinone</keyword>
<evidence type="ECO:0000256" key="17">
    <source>
        <dbReference type="ARBA" id="ARBA00049551"/>
    </source>
</evidence>
<feature type="transmembrane region" description="Helical" evidence="18">
    <location>
        <begin position="303"/>
        <end position="322"/>
    </location>
</feature>
<evidence type="ECO:0000256" key="1">
    <source>
        <dbReference type="ARBA" id="ARBA00003257"/>
    </source>
</evidence>
<evidence type="ECO:0000256" key="5">
    <source>
        <dbReference type="ARBA" id="ARBA00021008"/>
    </source>
</evidence>
<evidence type="ECO:0000256" key="14">
    <source>
        <dbReference type="ARBA" id="ARBA00023075"/>
    </source>
</evidence>
<evidence type="ECO:0000256" key="9">
    <source>
        <dbReference type="ARBA" id="ARBA00022792"/>
    </source>
</evidence>
<keyword evidence="15 18" id="KW-0496">Mitochondrion</keyword>